<reference evidence="3" key="3">
    <citation type="journal article" date="2014" name="Nature">
        <title>Elephant shark genome provides unique insights into gnathostome evolution.</title>
        <authorList>
            <consortium name="International Elephant Shark Genome Sequencing Consortium"/>
            <person name="Venkatesh B."/>
            <person name="Lee A.P."/>
            <person name="Ravi V."/>
            <person name="Maurya A.K."/>
            <person name="Lian M.M."/>
            <person name="Swann J.B."/>
            <person name="Ohta Y."/>
            <person name="Flajnik M.F."/>
            <person name="Sutoh Y."/>
            <person name="Kasahara M."/>
            <person name="Hoon S."/>
            <person name="Gangu V."/>
            <person name="Roy S.W."/>
            <person name="Irimia M."/>
            <person name="Korzh V."/>
            <person name="Kondrychyn I."/>
            <person name="Lim Z.W."/>
            <person name="Tay B.H."/>
            <person name="Tohari S."/>
            <person name="Kong K.W."/>
            <person name="Ho S."/>
            <person name="Lorente-Galdos B."/>
            <person name="Quilez J."/>
            <person name="Marques-Bonet T."/>
            <person name="Raney B.J."/>
            <person name="Ingham P.W."/>
            <person name="Tay A."/>
            <person name="Hillier L.W."/>
            <person name="Minx P."/>
            <person name="Boehm T."/>
            <person name="Wilson R.K."/>
            <person name="Brenner S."/>
            <person name="Warren W.C."/>
        </authorList>
    </citation>
    <scope>NUCLEOTIDE SEQUENCE [LARGE SCALE GENOMIC DNA]</scope>
</reference>
<dbReference type="GeneTree" id="ENSGT01010000222343"/>
<organism evidence="2 3">
    <name type="scientific">Callorhinchus milii</name>
    <name type="common">Ghost shark</name>
    <dbReference type="NCBI Taxonomy" id="7868"/>
    <lineage>
        <taxon>Eukaryota</taxon>
        <taxon>Metazoa</taxon>
        <taxon>Chordata</taxon>
        <taxon>Craniata</taxon>
        <taxon>Vertebrata</taxon>
        <taxon>Chondrichthyes</taxon>
        <taxon>Holocephali</taxon>
        <taxon>Chimaeriformes</taxon>
        <taxon>Callorhinchidae</taxon>
        <taxon>Callorhinchus</taxon>
    </lineage>
</organism>
<reference evidence="2" key="4">
    <citation type="submission" date="2025-08" db="UniProtKB">
        <authorList>
            <consortium name="Ensembl"/>
        </authorList>
    </citation>
    <scope>IDENTIFICATION</scope>
</reference>
<dbReference type="Pfam" id="PF00078">
    <property type="entry name" value="RVT_1"/>
    <property type="match status" value="1"/>
</dbReference>
<dbReference type="OMA" id="WMERWIE"/>
<dbReference type="InterPro" id="IPR043502">
    <property type="entry name" value="DNA/RNA_pol_sf"/>
</dbReference>
<dbReference type="PROSITE" id="PS50878">
    <property type="entry name" value="RT_POL"/>
    <property type="match status" value="1"/>
</dbReference>
<reference evidence="2" key="5">
    <citation type="submission" date="2025-09" db="UniProtKB">
        <authorList>
            <consortium name="Ensembl"/>
        </authorList>
    </citation>
    <scope>IDENTIFICATION</scope>
</reference>
<feature type="domain" description="Reverse transcriptase" evidence="1">
    <location>
        <begin position="59"/>
        <end position="319"/>
    </location>
</feature>
<accession>A0A4W3I4Y7</accession>
<reference evidence="3" key="1">
    <citation type="journal article" date="2006" name="Science">
        <title>Ancient noncoding elements conserved in the human genome.</title>
        <authorList>
            <person name="Venkatesh B."/>
            <person name="Kirkness E.F."/>
            <person name="Loh Y.H."/>
            <person name="Halpern A.L."/>
            <person name="Lee A.P."/>
            <person name="Johnson J."/>
            <person name="Dandona N."/>
            <person name="Viswanathan L.D."/>
            <person name="Tay A."/>
            <person name="Venter J.C."/>
            <person name="Strausberg R.L."/>
            <person name="Brenner S."/>
        </authorList>
    </citation>
    <scope>NUCLEOTIDE SEQUENCE [LARGE SCALE GENOMIC DNA]</scope>
</reference>
<dbReference type="PANTHER" id="PTHR33332">
    <property type="entry name" value="REVERSE TRANSCRIPTASE DOMAIN-CONTAINING PROTEIN"/>
    <property type="match status" value="1"/>
</dbReference>
<keyword evidence="3" id="KW-1185">Reference proteome</keyword>
<dbReference type="AlphaFoldDB" id="A0A4W3I4Y7"/>
<evidence type="ECO:0000313" key="3">
    <source>
        <dbReference type="Proteomes" id="UP000314986"/>
    </source>
</evidence>
<reference evidence="3" key="2">
    <citation type="journal article" date="2007" name="PLoS Biol.">
        <title>Survey sequencing and comparative analysis of the elephant shark (Callorhinchus milii) genome.</title>
        <authorList>
            <person name="Venkatesh B."/>
            <person name="Kirkness E.F."/>
            <person name="Loh Y.H."/>
            <person name="Halpern A.L."/>
            <person name="Lee A.P."/>
            <person name="Johnson J."/>
            <person name="Dandona N."/>
            <person name="Viswanathan L.D."/>
            <person name="Tay A."/>
            <person name="Venter J.C."/>
            <person name="Strausberg R.L."/>
            <person name="Brenner S."/>
        </authorList>
    </citation>
    <scope>NUCLEOTIDE SEQUENCE [LARGE SCALE GENOMIC DNA]</scope>
</reference>
<dbReference type="InterPro" id="IPR000477">
    <property type="entry name" value="RT_dom"/>
</dbReference>
<dbReference type="CDD" id="cd01650">
    <property type="entry name" value="RT_nLTR_like"/>
    <property type="match status" value="1"/>
</dbReference>
<evidence type="ECO:0000259" key="1">
    <source>
        <dbReference type="PROSITE" id="PS50878"/>
    </source>
</evidence>
<protein>
    <recommendedName>
        <fullName evidence="1">Reverse transcriptase domain-containing protein</fullName>
    </recommendedName>
</protein>
<dbReference type="Proteomes" id="UP000314986">
    <property type="component" value="Unassembled WGS sequence"/>
</dbReference>
<dbReference type="Ensembl" id="ENSCMIT00000022909.1">
    <property type="protein sequence ID" value="ENSCMIP00000022521.1"/>
    <property type="gene ID" value="ENSCMIG00000010142.1"/>
</dbReference>
<dbReference type="SUPFAM" id="SSF56672">
    <property type="entry name" value="DNA/RNA polymerases"/>
    <property type="match status" value="1"/>
</dbReference>
<dbReference type="InParanoid" id="A0A4W3I4Y7"/>
<name>A0A4W3I4Y7_CALMI</name>
<sequence>MTHPTTIPPILFQPISPSSLTTTVRKLKPTTCSLDPIPTSLLISQLHLLAPLLSNVINLSLSTGSVPTPLKTAVISPILKKLSLDPSLLSSYCPISNLPFLSKVLEQVIVSQLRSFLSLHSLFEPLQSGFHTAHSTETALVKVTDDILNICDQGSLCLLVLLDLSAAFGTVDHSILKHRLSTLLNLHGPVLAWFDFYLSDRLHFVASNGFSSSPCTVTSGVPQGSVLGPLLFNIYMIPLGDIIRRHEVNFHMYADDTQLYFSAFNLNSRTTAVLTDCLSDIKSWMRANFQQLNVNKTEALLSLSTASASAPQALAASTTMVAHYNSPRQSGT</sequence>
<evidence type="ECO:0000313" key="2">
    <source>
        <dbReference type="Ensembl" id="ENSCMIP00000022521.1"/>
    </source>
</evidence>
<proteinExistence type="predicted"/>